<dbReference type="AlphaFoldDB" id="D7C2W0"/>
<reference evidence="2 3" key="1">
    <citation type="journal article" date="2010" name="J. Bacteriol.">
        <title>Genome sequence of the milbemycin-producing bacterium Streptomyces bingchenggensis.</title>
        <authorList>
            <person name="Wang X.J."/>
            <person name="Yan Y.J."/>
            <person name="Zhang B."/>
            <person name="An J."/>
            <person name="Wang J.J."/>
            <person name="Tian J."/>
            <person name="Jiang L."/>
            <person name="Chen Y.H."/>
            <person name="Huang S.X."/>
            <person name="Yin M."/>
            <person name="Zhang J."/>
            <person name="Gao A.L."/>
            <person name="Liu C.X."/>
            <person name="Zhu Z.X."/>
            <person name="Xiang W.S."/>
        </authorList>
    </citation>
    <scope>NUCLEOTIDE SEQUENCE [LARGE SCALE GENOMIC DNA]</scope>
    <source>
        <strain evidence="2 3">BCW-1</strain>
    </source>
</reference>
<dbReference type="KEGG" id="sbh:SBI_02872"/>
<dbReference type="HOGENOM" id="CLU_131550_1_3_11"/>
<dbReference type="RefSeq" id="WP_014175470.1">
    <property type="nucleotide sequence ID" value="NC_016582.1"/>
</dbReference>
<keyword evidence="3" id="KW-1185">Reference proteome</keyword>
<proteinExistence type="predicted"/>
<organism evidence="2 3">
    <name type="scientific">Streptomyces bingchenggensis (strain BCW-1)</name>
    <dbReference type="NCBI Taxonomy" id="749414"/>
    <lineage>
        <taxon>Bacteria</taxon>
        <taxon>Bacillati</taxon>
        <taxon>Actinomycetota</taxon>
        <taxon>Actinomycetes</taxon>
        <taxon>Kitasatosporales</taxon>
        <taxon>Streptomycetaceae</taxon>
        <taxon>Streptomyces</taxon>
    </lineage>
</organism>
<gene>
    <name evidence="2" type="ordered locus">SBI_02872</name>
</gene>
<dbReference type="PATRIC" id="fig|749414.3.peg.2972"/>
<dbReference type="Pfam" id="PF04149">
    <property type="entry name" value="DUF397"/>
    <property type="match status" value="1"/>
</dbReference>
<evidence type="ECO:0000313" key="3">
    <source>
        <dbReference type="Proteomes" id="UP000000377"/>
    </source>
</evidence>
<evidence type="ECO:0000259" key="1">
    <source>
        <dbReference type="Pfam" id="PF04149"/>
    </source>
</evidence>
<accession>D7C2W0</accession>
<dbReference type="STRING" id="749414.SBI_02872"/>
<sequence>MEMQGNRSGWFKSSYSMQNGDCVEVRNQAVSGMDLRDSKVSNGPVLTFTASEWTMFIRGVRAGEFEVRG</sequence>
<dbReference type="InterPro" id="IPR007278">
    <property type="entry name" value="DUF397"/>
</dbReference>
<evidence type="ECO:0000313" key="2">
    <source>
        <dbReference type="EMBL" id="ADI05993.1"/>
    </source>
</evidence>
<dbReference type="EMBL" id="CP002047">
    <property type="protein sequence ID" value="ADI05993.1"/>
    <property type="molecule type" value="Genomic_DNA"/>
</dbReference>
<dbReference type="Proteomes" id="UP000000377">
    <property type="component" value="Chromosome"/>
</dbReference>
<name>D7C2W0_STRBB</name>
<protein>
    <recommendedName>
        <fullName evidence="1">DUF397 domain-containing protein</fullName>
    </recommendedName>
</protein>
<feature type="domain" description="DUF397" evidence="1">
    <location>
        <begin position="9"/>
        <end position="61"/>
    </location>
</feature>